<evidence type="ECO:0000259" key="1">
    <source>
        <dbReference type="Pfam" id="PF16270"/>
    </source>
</evidence>
<sequence>MKLKAMRKIDAILKTITGVVSSVNSTAGTISCIADSYDGLRLGFELKK</sequence>
<dbReference type="PROSITE" id="PS51257">
    <property type="entry name" value="PROKAR_LIPOPROTEIN"/>
    <property type="match status" value="1"/>
</dbReference>
<organism evidence="2 3">
    <name type="scientific">Bacteroides caccae</name>
    <dbReference type="NCBI Taxonomy" id="47678"/>
    <lineage>
        <taxon>Bacteria</taxon>
        <taxon>Pseudomonadati</taxon>
        <taxon>Bacteroidota</taxon>
        <taxon>Bacteroidia</taxon>
        <taxon>Bacteroidales</taxon>
        <taxon>Bacteroidaceae</taxon>
        <taxon>Bacteroides</taxon>
    </lineage>
</organism>
<evidence type="ECO:0000313" key="2">
    <source>
        <dbReference type="EMBL" id="UVQ96359.1"/>
    </source>
</evidence>
<dbReference type="InterPro" id="IPR032575">
    <property type="entry name" value="DUF4923"/>
</dbReference>
<dbReference type="EMBL" id="CP103166">
    <property type="protein sequence ID" value="UVQ96359.1"/>
    <property type="molecule type" value="Genomic_DNA"/>
</dbReference>
<dbReference type="Proteomes" id="UP001060260">
    <property type="component" value="Chromosome"/>
</dbReference>
<reference evidence="2" key="1">
    <citation type="submission" date="2022-08" db="EMBL/GenBank/DDBJ databases">
        <title>Genome Sequencing of Bacteroides fragilis Group Isolates with Nanopore Technology.</title>
        <authorList>
            <person name="Tisza M.J."/>
            <person name="Smith D."/>
            <person name="Dekker J.P."/>
        </authorList>
    </citation>
    <scope>NUCLEOTIDE SEQUENCE</scope>
    <source>
        <strain evidence="2">BFG-474</strain>
    </source>
</reference>
<dbReference type="AlphaFoldDB" id="A0AA95BUG4"/>
<protein>
    <submittedName>
        <fullName evidence="2">DUF4923 family protein</fullName>
    </submittedName>
</protein>
<dbReference type="RefSeq" id="WP_229093724.1">
    <property type="nucleotide sequence ID" value="NZ_JADNDN010000044.1"/>
</dbReference>
<accession>A0AA95BUG4</accession>
<name>A0AA95BUG4_9BACE</name>
<feature type="domain" description="DUF4923" evidence="1">
    <location>
        <begin position="9"/>
        <end position="48"/>
    </location>
</feature>
<evidence type="ECO:0000313" key="3">
    <source>
        <dbReference type="Proteomes" id="UP001060260"/>
    </source>
</evidence>
<gene>
    <name evidence="2" type="ORF">NXW23_18965</name>
</gene>
<dbReference type="Pfam" id="PF16270">
    <property type="entry name" value="DUF4923"/>
    <property type="match status" value="1"/>
</dbReference>
<proteinExistence type="predicted"/>